<dbReference type="EMBL" id="KV448824">
    <property type="protein sequence ID" value="OAX33161.1"/>
    <property type="molecule type" value="Genomic_DNA"/>
</dbReference>
<proteinExistence type="predicted"/>
<feature type="transmembrane region" description="Helical" evidence="1">
    <location>
        <begin position="24"/>
        <end position="45"/>
    </location>
</feature>
<protein>
    <submittedName>
        <fullName evidence="2">Uncharacterized protein</fullName>
    </submittedName>
</protein>
<evidence type="ECO:0000313" key="2">
    <source>
        <dbReference type="EMBL" id="OAX33161.1"/>
    </source>
</evidence>
<keyword evidence="1" id="KW-0472">Membrane</keyword>
<sequence length="83" mass="9338">MIRIKIGPTGYFEMHDYMLTQMSGAMFVSALTWLALVRVAFDVLVKPSIATAPLRLVITNPFHYATFLLYACAPEARLPSFIQ</sequence>
<gene>
    <name evidence="2" type="ORF">K503DRAFT_549054</name>
</gene>
<reference evidence="2 3" key="1">
    <citation type="submission" date="2016-06" db="EMBL/GenBank/DDBJ databases">
        <title>Comparative genomics of the ectomycorrhizal sister species Rhizopogon vinicolor and Rhizopogon vesiculosus (Basidiomycota: Boletales) reveals a divergence of the mating type B locus.</title>
        <authorList>
            <consortium name="DOE Joint Genome Institute"/>
            <person name="Mujic A.B."/>
            <person name="Kuo A."/>
            <person name="Tritt A."/>
            <person name="Lipzen A."/>
            <person name="Chen C."/>
            <person name="Johnson J."/>
            <person name="Sharma A."/>
            <person name="Barry K."/>
            <person name="Grigoriev I.V."/>
            <person name="Spatafora J.W."/>
        </authorList>
    </citation>
    <scope>NUCLEOTIDE SEQUENCE [LARGE SCALE GENOMIC DNA]</scope>
    <source>
        <strain evidence="2 3">AM-OR11-026</strain>
    </source>
</reference>
<keyword evidence="3" id="KW-1185">Reference proteome</keyword>
<accession>A0A1B7MKQ3</accession>
<dbReference type="InParanoid" id="A0A1B7MKQ3"/>
<keyword evidence="1" id="KW-1133">Transmembrane helix</keyword>
<keyword evidence="1" id="KW-0812">Transmembrane</keyword>
<evidence type="ECO:0000256" key="1">
    <source>
        <dbReference type="SAM" id="Phobius"/>
    </source>
</evidence>
<dbReference type="Proteomes" id="UP000092154">
    <property type="component" value="Unassembled WGS sequence"/>
</dbReference>
<dbReference type="AlphaFoldDB" id="A0A1B7MKQ3"/>
<name>A0A1B7MKQ3_9AGAM</name>
<evidence type="ECO:0000313" key="3">
    <source>
        <dbReference type="Proteomes" id="UP000092154"/>
    </source>
</evidence>
<organism evidence="2 3">
    <name type="scientific">Rhizopogon vinicolor AM-OR11-026</name>
    <dbReference type="NCBI Taxonomy" id="1314800"/>
    <lineage>
        <taxon>Eukaryota</taxon>
        <taxon>Fungi</taxon>
        <taxon>Dikarya</taxon>
        <taxon>Basidiomycota</taxon>
        <taxon>Agaricomycotina</taxon>
        <taxon>Agaricomycetes</taxon>
        <taxon>Agaricomycetidae</taxon>
        <taxon>Boletales</taxon>
        <taxon>Suillineae</taxon>
        <taxon>Rhizopogonaceae</taxon>
        <taxon>Rhizopogon</taxon>
    </lineage>
</organism>